<dbReference type="PANTHER" id="PTHR10920">
    <property type="entry name" value="RIBOSOMAL RNA METHYLTRANSFERASE"/>
    <property type="match status" value="1"/>
</dbReference>
<feature type="binding site" evidence="8">
    <location>
        <position position="58"/>
    </location>
    <ligand>
        <name>S-adenosyl-L-methionine</name>
        <dbReference type="ChEBI" id="CHEBI:59789"/>
    </ligand>
</feature>
<protein>
    <recommendedName>
        <fullName evidence="8">Putative rRNA methyltransferase</fullName>
        <ecNumber evidence="8">2.1.1.-</ecNumber>
    </recommendedName>
    <alternativeName>
        <fullName evidence="8">2'-O-ribose RNA methyltransferase SPB1 homolog</fullName>
    </alternativeName>
</protein>
<dbReference type="GO" id="GO:0000463">
    <property type="term" value="P:maturation of LSU-rRNA from tricistronic rRNA transcript (SSU-rRNA, 5.8S rRNA, LSU-rRNA)"/>
    <property type="evidence" value="ECO:0007669"/>
    <property type="project" value="TreeGrafter"/>
</dbReference>
<dbReference type="InterPro" id="IPR028589">
    <property type="entry name" value="SPB1-like"/>
</dbReference>
<dbReference type="Pfam" id="PF07780">
    <property type="entry name" value="Spb1_C"/>
    <property type="match status" value="1"/>
</dbReference>
<feature type="compositionally biased region" description="Acidic residues" evidence="9">
    <location>
        <begin position="568"/>
        <end position="586"/>
    </location>
</feature>
<feature type="compositionally biased region" description="Basic residues" evidence="9">
    <location>
        <begin position="805"/>
        <end position="818"/>
    </location>
</feature>
<feature type="domain" description="DUF3381" evidence="12">
    <location>
        <begin position="239"/>
        <end position="389"/>
    </location>
</feature>
<feature type="compositionally biased region" description="Basic and acidic residues" evidence="9">
    <location>
        <begin position="553"/>
        <end position="567"/>
    </location>
</feature>
<feature type="region of interest" description="Disordered" evidence="9">
    <location>
        <begin position="338"/>
        <end position="357"/>
    </location>
</feature>
<dbReference type="PANTHER" id="PTHR10920:SF13">
    <property type="entry name" value="PRE-RRNA 2'-O-RIBOSE RNA METHYLTRANSFERASE FTSJ3"/>
    <property type="match status" value="1"/>
</dbReference>
<feature type="region of interest" description="Disordered" evidence="9">
    <location>
        <begin position="542"/>
        <end position="618"/>
    </location>
</feature>
<feature type="compositionally biased region" description="Basic and acidic residues" evidence="9">
    <location>
        <begin position="587"/>
        <end position="607"/>
    </location>
</feature>
<reference evidence="13" key="1">
    <citation type="submission" date="2021-02" db="EMBL/GenBank/DDBJ databases">
        <authorList>
            <person name="Nowell W R."/>
        </authorList>
    </citation>
    <scope>NUCLEOTIDE SEQUENCE</scope>
    <source>
        <strain evidence="13">Ploen Becks lab</strain>
    </source>
</reference>
<dbReference type="InterPro" id="IPR029063">
    <property type="entry name" value="SAM-dependent_MTases_sf"/>
</dbReference>
<keyword evidence="5 8" id="KW-0808">Transferase</keyword>
<name>A0A813MA05_9BILA</name>
<dbReference type="GO" id="GO:0005730">
    <property type="term" value="C:nucleolus"/>
    <property type="evidence" value="ECO:0007669"/>
    <property type="project" value="UniProtKB-SubCell"/>
</dbReference>
<sequence length="818" mass="94823">MGKKTKVGKSRKDKFYQLAKEAGYRSRAAFKLLQLNRTYHFLEKSRVCIDLCAAPGGWLQVAATHMPVSSIIIGVDLAPIRPIANVITHIEDITTDKCRSTLKKDLNDNKADIVLHDGAPNVGKNWLHDAYQQNMLVLQSFKLASEFLKKGGTFVTKVFRSKDYYSIMWVFQQFFKKVESTKPQASRNESAEIFVVCQNYSAPERIDPKFFDIKFVFSEVENQNDNKRIVDLFKDNLNQRHRGGYPDGDLTLFHKLKASDFLNSDNFIDLLAKSNTIDIDDEKIANHPATTDEIKNCLADIKLLGKTDIKNLLKWRLRLKADLNKDQETIKPIVEKAKEKQKANGDEEEEVDAEDELENEIQEALVTEKKLDKKKKKKLQKENQKLKEKLKLKMEFTNDIVDHDAQGDNEIFSLNKIKTKKQLLELQSALPGLEISDEDDDEPKVRLNRKKQTVQFSKFDDRNDDDLERGDEKESDEEDPEFEKDSEQEDINIYSDEDDEKNPLLNDLSEPVVDKKSAKIAQWFNKEAFDFLKDSDEHNQELLQEIEIDDEKEEPKKDTKLKGKFDSSSDDSDDDDEEDVDSEDEIDPKNKSRVIPKEDDNTENLKDSKKRKLSPEELAVGEMIVNSKKSKRDLIDESYNRYSRLDDEDNLPKWFVEDEEKNFKKEITLPRKVLSDYKKKNEDINARPIKKVVEAQARKKKRLWKKTESARKKAEAVSDNQDMTDKERSQQIKSIYKKAGLISKKKVETKYLVAKKGMRGKTLAKSKGIKGPYKVVDRRLKKDRAGQAKLQKNRILRKQNISKQNKMKKNGNRNKIKK</sequence>
<dbReference type="HAMAP" id="MF_01547">
    <property type="entry name" value="RNA_methyltr_E"/>
    <property type="match status" value="1"/>
</dbReference>
<dbReference type="InterPro" id="IPR015507">
    <property type="entry name" value="rRNA-MeTfrase_E"/>
</dbReference>
<dbReference type="GO" id="GO:0008650">
    <property type="term" value="F:rRNA (uridine-2'-O-)-methyltransferase activity"/>
    <property type="evidence" value="ECO:0007669"/>
    <property type="project" value="TreeGrafter"/>
</dbReference>
<keyword evidence="4 8" id="KW-0489">Methyltransferase</keyword>
<feature type="binding site" evidence="8">
    <location>
        <position position="117"/>
    </location>
    <ligand>
        <name>S-adenosyl-L-methionine</name>
        <dbReference type="ChEBI" id="CHEBI:59789"/>
    </ligand>
</feature>
<evidence type="ECO:0000259" key="12">
    <source>
        <dbReference type="Pfam" id="PF11861"/>
    </source>
</evidence>
<dbReference type="Gene3D" id="3.40.50.150">
    <property type="entry name" value="Vaccinia Virus protein VP39"/>
    <property type="match status" value="1"/>
</dbReference>
<organism evidence="13 14">
    <name type="scientific">Brachionus calyciflorus</name>
    <dbReference type="NCBI Taxonomy" id="104777"/>
    <lineage>
        <taxon>Eukaryota</taxon>
        <taxon>Metazoa</taxon>
        <taxon>Spiralia</taxon>
        <taxon>Gnathifera</taxon>
        <taxon>Rotifera</taxon>
        <taxon>Eurotatoria</taxon>
        <taxon>Monogononta</taxon>
        <taxon>Pseudotrocha</taxon>
        <taxon>Ploima</taxon>
        <taxon>Brachionidae</taxon>
        <taxon>Brachionus</taxon>
    </lineage>
</organism>
<feature type="region of interest" description="Disordered" evidence="9">
    <location>
        <begin position="697"/>
        <end position="729"/>
    </location>
</feature>
<evidence type="ECO:0000256" key="6">
    <source>
        <dbReference type="ARBA" id="ARBA00022691"/>
    </source>
</evidence>
<evidence type="ECO:0000256" key="3">
    <source>
        <dbReference type="ARBA" id="ARBA00022552"/>
    </source>
</evidence>
<evidence type="ECO:0000313" key="14">
    <source>
        <dbReference type="Proteomes" id="UP000663879"/>
    </source>
</evidence>
<feature type="binding site" evidence="8">
    <location>
        <position position="92"/>
    </location>
    <ligand>
        <name>S-adenosyl-L-methionine</name>
        <dbReference type="ChEBI" id="CHEBI:59789"/>
    </ligand>
</feature>
<dbReference type="GO" id="GO:0030687">
    <property type="term" value="C:preribosome, large subunit precursor"/>
    <property type="evidence" value="ECO:0007669"/>
    <property type="project" value="TreeGrafter"/>
</dbReference>
<feature type="binding site" evidence="8">
    <location>
        <position position="56"/>
    </location>
    <ligand>
        <name>S-adenosyl-L-methionine</name>
        <dbReference type="ChEBI" id="CHEBI:59789"/>
    </ligand>
</feature>
<dbReference type="HAMAP" id="MF_03163">
    <property type="entry name" value="RNA_methyltr_E_SPB1"/>
    <property type="match status" value="1"/>
</dbReference>
<feature type="compositionally biased region" description="Basic residues" evidence="9">
    <location>
        <begin position="759"/>
        <end position="768"/>
    </location>
</feature>
<dbReference type="Pfam" id="PF11861">
    <property type="entry name" value="DUF3381"/>
    <property type="match status" value="1"/>
</dbReference>
<dbReference type="InterPro" id="IPR012920">
    <property type="entry name" value="rRNA_MeTfrase_SPB1-like_C"/>
</dbReference>
<feature type="compositionally biased region" description="Acidic residues" evidence="9">
    <location>
        <begin position="462"/>
        <end position="500"/>
    </location>
</feature>
<dbReference type="EC" id="2.1.1.-" evidence="8"/>
<comment type="similarity">
    <text evidence="8">Belongs to the class I-like SAM-binding methyltransferase superfamily. RNA methyltransferase RlmE family. SPB1 subfamily.</text>
</comment>
<dbReference type="EMBL" id="CAJNOC010000007">
    <property type="protein sequence ID" value="CAF0704538.1"/>
    <property type="molecule type" value="Genomic_DNA"/>
</dbReference>
<feature type="compositionally biased region" description="Basic and acidic residues" evidence="9">
    <location>
        <begin position="775"/>
        <end position="786"/>
    </location>
</feature>
<keyword evidence="14" id="KW-1185">Reference proteome</keyword>
<proteinExistence type="inferred from homology"/>
<dbReference type="OrthoDB" id="289250at2759"/>
<dbReference type="Pfam" id="PF01728">
    <property type="entry name" value="FtsJ"/>
    <property type="match status" value="1"/>
</dbReference>
<evidence type="ECO:0000256" key="9">
    <source>
        <dbReference type="SAM" id="MobiDB-lite"/>
    </source>
</evidence>
<comment type="catalytic activity">
    <reaction evidence="8">
        <text>a ribonucleotide in rRNA + S-adenosyl-L-methionine = a 2'-O-methylribonucleotide in rRNA + S-adenosyl-L-homocysteine + H(+)</text>
        <dbReference type="Rhea" id="RHEA:48628"/>
        <dbReference type="Rhea" id="RHEA-COMP:12164"/>
        <dbReference type="Rhea" id="RHEA-COMP:12165"/>
        <dbReference type="ChEBI" id="CHEBI:15378"/>
        <dbReference type="ChEBI" id="CHEBI:57856"/>
        <dbReference type="ChEBI" id="CHEBI:59789"/>
        <dbReference type="ChEBI" id="CHEBI:90675"/>
        <dbReference type="ChEBI" id="CHEBI:90676"/>
    </reaction>
</comment>
<feature type="region of interest" description="Disordered" evidence="9">
    <location>
        <begin position="759"/>
        <end position="818"/>
    </location>
</feature>
<dbReference type="AlphaFoldDB" id="A0A813MA05"/>
<dbReference type="InterPro" id="IPR050082">
    <property type="entry name" value="RNA_methyltr_RlmE"/>
</dbReference>
<comment type="caution">
    <text evidence="13">The sequence shown here is derived from an EMBL/GenBank/DDBJ whole genome shotgun (WGS) entry which is preliminary data.</text>
</comment>
<evidence type="ECO:0000256" key="4">
    <source>
        <dbReference type="ARBA" id="ARBA00022603"/>
    </source>
</evidence>
<keyword evidence="6 8" id="KW-0949">S-adenosyl-L-methionine</keyword>
<dbReference type="SUPFAM" id="SSF53335">
    <property type="entry name" value="S-adenosyl-L-methionine-dependent methyltransferases"/>
    <property type="match status" value="1"/>
</dbReference>
<evidence type="ECO:0000256" key="1">
    <source>
        <dbReference type="ARBA" id="ARBA00004604"/>
    </source>
</evidence>
<accession>A0A813MA05</accession>
<feature type="domain" description="Ribosomal RNA methyltransferase SPB1-like C-terminal" evidence="11">
    <location>
        <begin position="571"/>
        <end position="790"/>
    </location>
</feature>
<dbReference type="FunFam" id="3.40.50.150:FF:000004">
    <property type="entry name" value="AdoMet-dependent rRNA methyltransferase SPB1"/>
    <property type="match status" value="1"/>
</dbReference>
<feature type="compositionally biased region" description="Acidic residues" evidence="9">
    <location>
        <begin position="346"/>
        <end position="357"/>
    </location>
</feature>
<evidence type="ECO:0000313" key="13">
    <source>
        <dbReference type="EMBL" id="CAF0704538.1"/>
    </source>
</evidence>
<feature type="domain" description="Ribosomal RNA methyltransferase FtsJ" evidence="10">
    <location>
        <begin position="24"/>
        <end position="200"/>
    </location>
</feature>
<dbReference type="InterPro" id="IPR002877">
    <property type="entry name" value="RNA_MeTrfase_FtsJ_dom"/>
</dbReference>
<dbReference type="GO" id="GO:0016435">
    <property type="term" value="F:rRNA (guanine) methyltransferase activity"/>
    <property type="evidence" value="ECO:0007669"/>
    <property type="project" value="TreeGrafter"/>
</dbReference>
<evidence type="ECO:0000256" key="7">
    <source>
        <dbReference type="ARBA" id="ARBA00023242"/>
    </source>
</evidence>
<keyword evidence="3 8" id="KW-0698">rRNA processing</keyword>
<feature type="compositionally biased region" description="Basic and acidic residues" evidence="9">
    <location>
        <begin position="705"/>
        <end position="716"/>
    </location>
</feature>
<evidence type="ECO:0000259" key="11">
    <source>
        <dbReference type="Pfam" id="PF07780"/>
    </source>
</evidence>
<evidence type="ECO:0000256" key="5">
    <source>
        <dbReference type="ARBA" id="ARBA00022679"/>
    </source>
</evidence>
<evidence type="ECO:0000259" key="10">
    <source>
        <dbReference type="Pfam" id="PF01728"/>
    </source>
</evidence>
<dbReference type="GO" id="GO:0000466">
    <property type="term" value="P:maturation of 5.8S rRNA from tricistronic rRNA transcript (SSU-rRNA, 5.8S rRNA, LSU-rRNA)"/>
    <property type="evidence" value="ECO:0007669"/>
    <property type="project" value="TreeGrafter"/>
</dbReference>
<dbReference type="InterPro" id="IPR024576">
    <property type="entry name" value="rRNA_MeTfrase_Spb1_DUF3381"/>
</dbReference>
<evidence type="ECO:0000256" key="8">
    <source>
        <dbReference type="HAMAP-Rule" id="MF_03163"/>
    </source>
</evidence>
<gene>
    <name evidence="13" type="ORF">OXX778_LOCUS156</name>
</gene>
<evidence type="ECO:0000256" key="2">
    <source>
        <dbReference type="ARBA" id="ARBA00022517"/>
    </source>
</evidence>
<keyword evidence="2 8" id="KW-0690">Ribosome biogenesis</keyword>
<comment type="function">
    <text evidence="8">Probable methyltransferase involved in the maturation of rRNA and in the biogenesis of ribosomal subunits.</text>
</comment>
<feature type="active site" description="Proton acceptor" evidence="8">
    <location>
        <position position="157"/>
    </location>
</feature>
<comment type="subcellular location">
    <subcellularLocation>
        <location evidence="1 8">Nucleus</location>
        <location evidence="1 8">Nucleolus</location>
    </subcellularLocation>
</comment>
<feature type="binding site" evidence="8">
    <location>
        <position position="76"/>
    </location>
    <ligand>
        <name>S-adenosyl-L-methionine</name>
        <dbReference type="ChEBI" id="CHEBI:59789"/>
    </ligand>
</feature>
<dbReference type="Proteomes" id="UP000663879">
    <property type="component" value="Unassembled WGS sequence"/>
</dbReference>
<keyword evidence="7 8" id="KW-0539">Nucleus</keyword>
<feature type="region of interest" description="Disordered" evidence="9">
    <location>
        <begin position="431"/>
        <end position="512"/>
    </location>
</feature>